<protein>
    <submittedName>
        <fullName evidence="2">Hypothetical_protein</fullName>
    </submittedName>
</protein>
<name>A0AA86PNU0_9EUKA</name>
<gene>
    <name evidence="1" type="ORF">HINF_LOCUS31084</name>
    <name evidence="2" type="ORF">HINF_LOCUS60099</name>
</gene>
<reference evidence="2 3" key="2">
    <citation type="submission" date="2024-07" db="EMBL/GenBank/DDBJ databases">
        <authorList>
            <person name="Akdeniz Z."/>
        </authorList>
    </citation>
    <scope>NUCLEOTIDE SEQUENCE [LARGE SCALE GENOMIC DNA]</scope>
</reference>
<comment type="caution">
    <text evidence="1">The sequence shown here is derived from an EMBL/GenBank/DDBJ whole genome shotgun (WGS) entry which is preliminary data.</text>
</comment>
<dbReference type="AlphaFoldDB" id="A0AA86PNU0"/>
<proteinExistence type="predicted"/>
<organism evidence="1">
    <name type="scientific">Hexamita inflata</name>
    <dbReference type="NCBI Taxonomy" id="28002"/>
    <lineage>
        <taxon>Eukaryota</taxon>
        <taxon>Metamonada</taxon>
        <taxon>Diplomonadida</taxon>
        <taxon>Hexamitidae</taxon>
        <taxon>Hexamitinae</taxon>
        <taxon>Hexamita</taxon>
    </lineage>
</organism>
<sequence>MFFYTTALIEANIFYLSTMHASNLTNIFTPLILSRQTARIRAEPCGCDYPAQYGINSYTKSLKPQYAAAYNGVHEEVYISTAWYIKQLKAATLCVTTACSKGDLFQLSFISF</sequence>
<keyword evidence="3" id="KW-1185">Reference proteome</keyword>
<dbReference type="EMBL" id="CAXDID020000349">
    <property type="protein sequence ID" value="CAL6080926.1"/>
    <property type="molecule type" value="Genomic_DNA"/>
</dbReference>
<dbReference type="EMBL" id="CATOUU010000715">
    <property type="protein sequence ID" value="CAI9943439.1"/>
    <property type="molecule type" value="Genomic_DNA"/>
</dbReference>
<evidence type="ECO:0000313" key="1">
    <source>
        <dbReference type="EMBL" id="CAI9943439.1"/>
    </source>
</evidence>
<dbReference type="Proteomes" id="UP001642409">
    <property type="component" value="Unassembled WGS sequence"/>
</dbReference>
<reference evidence="1" key="1">
    <citation type="submission" date="2023-06" db="EMBL/GenBank/DDBJ databases">
        <authorList>
            <person name="Kurt Z."/>
        </authorList>
    </citation>
    <scope>NUCLEOTIDE SEQUENCE</scope>
</reference>
<evidence type="ECO:0000313" key="2">
    <source>
        <dbReference type="EMBL" id="CAL6080926.1"/>
    </source>
</evidence>
<accession>A0AA86PNU0</accession>
<evidence type="ECO:0000313" key="3">
    <source>
        <dbReference type="Proteomes" id="UP001642409"/>
    </source>
</evidence>